<dbReference type="PANTHER" id="PTHR42951">
    <property type="entry name" value="METALLO-BETA-LACTAMASE DOMAIN-CONTAINING"/>
    <property type="match status" value="1"/>
</dbReference>
<dbReference type="PANTHER" id="PTHR42951:SF22">
    <property type="entry name" value="METALLO BETA-LACTAMASE SUPERFAMILY LIPOPROTEIN"/>
    <property type="match status" value="1"/>
</dbReference>
<sequence length="262" mass="27632">MRALVEVAPGVHVATATTYTTTSTVLVAGDGACLVVDPALTAGEVGALAAALAHRGWHPVAGFVTHAHWDHLLWHRDLGSVPRWATADAARYAREHLPRLRVEAAADVPGTAPTTDRLAALASGATAVPWSGPPVEVVEHPSHAAGHAALVAGPVLIAGDMLSDVEVPLLDLDVADPVAAHHEGLDRLASVLVRPSTTMLVPGHGHVTDRAGALERLAADRRYVDAVAAGRDLDTAEEPRLADHWVRDEHERQRGFLRHGRA</sequence>
<dbReference type="InterPro" id="IPR050855">
    <property type="entry name" value="NDM-1-like"/>
</dbReference>
<organism evidence="2 3">
    <name type="scientific">Georgenia subflava</name>
    <dbReference type="NCBI Taxonomy" id="1622177"/>
    <lineage>
        <taxon>Bacteria</taxon>
        <taxon>Bacillati</taxon>
        <taxon>Actinomycetota</taxon>
        <taxon>Actinomycetes</taxon>
        <taxon>Micrococcales</taxon>
        <taxon>Bogoriellaceae</taxon>
        <taxon>Georgenia</taxon>
    </lineage>
</organism>
<proteinExistence type="predicted"/>
<evidence type="ECO:0000313" key="2">
    <source>
        <dbReference type="EMBL" id="MPV37478.1"/>
    </source>
</evidence>
<name>A0A6N7EK60_9MICO</name>
<dbReference type="Gene3D" id="3.60.15.10">
    <property type="entry name" value="Ribonuclease Z/Hydroxyacylglutathione hydrolase-like"/>
    <property type="match status" value="1"/>
</dbReference>
<dbReference type="SUPFAM" id="SSF56281">
    <property type="entry name" value="Metallo-hydrolase/oxidoreductase"/>
    <property type="match status" value="1"/>
</dbReference>
<dbReference type="CDD" id="cd06262">
    <property type="entry name" value="metallo-hydrolase-like_MBL-fold"/>
    <property type="match status" value="1"/>
</dbReference>
<accession>A0A6N7EK60</accession>
<keyword evidence="2" id="KW-0378">Hydrolase</keyword>
<dbReference type="AlphaFoldDB" id="A0A6N7EK60"/>
<reference evidence="2 3" key="1">
    <citation type="submission" date="2019-10" db="EMBL/GenBank/DDBJ databases">
        <title>Georgenia wutianyii sp. nov. and Georgenia yuyongxinii sp. nov. isolated from plateau pika (Ochotona curzoniae) in the Qinghai-Tibet plateau of China.</title>
        <authorList>
            <person name="Tian Z."/>
        </authorList>
    </citation>
    <scope>NUCLEOTIDE SEQUENCE [LARGE SCALE GENOMIC DNA]</scope>
    <source>
        <strain evidence="2 3">JCM 19765</strain>
    </source>
</reference>
<dbReference type="SMART" id="SM00849">
    <property type="entry name" value="Lactamase_B"/>
    <property type="match status" value="1"/>
</dbReference>
<dbReference type="GO" id="GO:0016787">
    <property type="term" value="F:hydrolase activity"/>
    <property type="evidence" value="ECO:0007669"/>
    <property type="project" value="UniProtKB-KW"/>
</dbReference>
<dbReference type="Proteomes" id="UP000437709">
    <property type="component" value="Unassembled WGS sequence"/>
</dbReference>
<evidence type="ECO:0000313" key="3">
    <source>
        <dbReference type="Proteomes" id="UP000437709"/>
    </source>
</evidence>
<gene>
    <name evidence="2" type="ORF">GB881_10575</name>
</gene>
<dbReference type="InterPro" id="IPR001279">
    <property type="entry name" value="Metallo-B-lactamas"/>
</dbReference>
<dbReference type="RefSeq" id="WP_152195516.1">
    <property type="nucleotide sequence ID" value="NZ_VUKD01000003.1"/>
</dbReference>
<dbReference type="OrthoDB" id="3813329at2"/>
<feature type="domain" description="Metallo-beta-lactamase" evidence="1">
    <location>
        <begin position="21"/>
        <end position="204"/>
    </location>
</feature>
<protein>
    <submittedName>
        <fullName evidence="2">MBL fold metallo-hydrolase</fullName>
    </submittedName>
</protein>
<comment type="caution">
    <text evidence="2">The sequence shown here is derived from an EMBL/GenBank/DDBJ whole genome shotgun (WGS) entry which is preliminary data.</text>
</comment>
<dbReference type="EMBL" id="WHPC01000037">
    <property type="protein sequence ID" value="MPV37478.1"/>
    <property type="molecule type" value="Genomic_DNA"/>
</dbReference>
<dbReference type="Pfam" id="PF00753">
    <property type="entry name" value="Lactamase_B"/>
    <property type="match status" value="1"/>
</dbReference>
<evidence type="ECO:0000259" key="1">
    <source>
        <dbReference type="SMART" id="SM00849"/>
    </source>
</evidence>
<keyword evidence="3" id="KW-1185">Reference proteome</keyword>
<dbReference type="InterPro" id="IPR036866">
    <property type="entry name" value="RibonucZ/Hydroxyglut_hydro"/>
</dbReference>